<dbReference type="PANTHER" id="PTHR30346">
    <property type="entry name" value="TRANSCRIPTIONAL DUAL REGULATOR HCAR-RELATED"/>
    <property type="match status" value="1"/>
</dbReference>
<accession>A0A1G6UB36</accession>
<dbReference type="AlphaFoldDB" id="A0A1G6UB36"/>
<dbReference type="InterPro" id="IPR005119">
    <property type="entry name" value="LysR_subst-bd"/>
</dbReference>
<keyword evidence="3" id="KW-0238">DNA-binding</keyword>
<dbReference type="InterPro" id="IPR000847">
    <property type="entry name" value="LysR_HTH_N"/>
</dbReference>
<dbReference type="Pfam" id="PF03466">
    <property type="entry name" value="LysR_substrate"/>
    <property type="match status" value="1"/>
</dbReference>
<protein>
    <submittedName>
        <fullName evidence="6">Transcriptional regulator, LysR family</fullName>
    </submittedName>
</protein>
<evidence type="ECO:0000259" key="5">
    <source>
        <dbReference type="PROSITE" id="PS50931"/>
    </source>
</evidence>
<reference evidence="7" key="1">
    <citation type="submission" date="2016-10" db="EMBL/GenBank/DDBJ databases">
        <authorList>
            <person name="Varghese N."/>
            <person name="Submissions S."/>
        </authorList>
    </citation>
    <scope>NUCLEOTIDE SEQUENCE [LARGE SCALE GENOMIC DNA]</scope>
    <source>
        <strain evidence="7">CGMCC 1.9108</strain>
    </source>
</reference>
<dbReference type="GO" id="GO:0032993">
    <property type="term" value="C:protein-DNA complex"/>
    <property type="evidence" value="ECO:0007669"/>
    <property type="project" value="TreeGrafter"/>
</dbReference>
<dbReference type="STRING" id="639004.SAMN04488239_10730"/>
<dbReference type="SUPFAM" id="SSF53850">
    <property type="entry name" value="Periplasmic binding protein-like II"/>
    <property type="match status" value="1"/>
</dbReference>
<keyword evidence="4" id="KW-0804">Transcription</keyword>
<evidence type="ECO:0000256" key="1">
    <source>
        <dbReference type="ARBA" id="ARBA00009437"/>
    </source>
</evidence>
<comment type="similarity">
    <text evidence="1">Belongs to the LysR transcriptional regulatory family.</text>
</comment>
<evidence type="ECO:0000313" key="7">
    <source>
        <dbReference type="Proteomes" id="UP000199628"/>
    </source>
</evidence>
<dbReference type="Proteomes" id="UP000199628">
    <property type="component" value="Unassembled WGS sequence"/>
</dbReference>
<keyword evidence="2" id="KW-0805">Transcription regulation</keyword>
<dbReference type="Gene3D" id="3.40.190.10">
    <property type="entry name" value="Periplasmic binding protein-like II"/>
    <property type="match status" value="2"/>
</dbReference>
<dbReference type="GO" id="GO:0003677">
    <property type="term" value="F:DNA binding"/>
    <property type="evidence" value="ECO:0007669"/>
    <property type="project" value="UniProtKB-KW"/>
</dbReference>
<keyword evidence="7" id="KW-1185">Reference proteome</keyword>
<organism evidence="6 7">
    <name type="scientific">Ruegeria marina</name>
    <dbReference type="NCBI Taxonomy" id="639004"/>
    <lineage>
        <taxon>Bacteria</taxon>
        <taxon>Pseudomonadati</taxon>
        <taxon>Pseudomonadota</taxon>
        <taxon>Alphaproteobacteria</taxon>
        <taxon>Rhodobacterales</taxon>
        <taxon>Roseobacteraceae</taxon>
        <taxon>Ruegeria</taxon>
    </lineage>
</organism>
<evidence type="ECO:0000256" key="2">
    <source>
        <dbReference type="ARBA" id="ARBA00023015"/>
    </source>
</evidence>
<evidence type="ECO:0000256" key="4">
    <source>
        <dbReference type="ARBA" id="ARBA00023163"/>
    </source>
</evidence>
<feature type="domain" description="HTH lysR-type" evidence="5">
    <location>
        <begin position="4"/>
        <end position="62"/>
    </location>
</feature>
<proteinExistence type="inferred from homology"/>
<dbReference type="EMBL" id="FMZV01000007">
    <property type="protein sequence ID" value="SDD38612.1"/>
    <property type="molecule type" value="Genomic_DNA"/>
</dbReference>
<dbReference type="OrthoDB" id="8679465at2"/>
<dbReference type="GO" id="GO:0003700">
    <property type="term" value="F:DNA-binding transcription factor activity"/>
    <property type="evidence" value="ECO:0007669"/>
    <property type="project" value="InterPro"/>
</dbReference>
<gene>
    <name evidence="6" type="ORF">SAMN04488239_10730</name>
</gene>
<sequence>MLYLTLRQYEYVCAVGRHGSLSAAAGALHVSQPALSAALARIEGHLGHPLFIRRRGSSMAVTPEGRRFIAEAEALLADAARIEDPAHPRPARQRLHLGCFSDLAPFLLAPALRALREAMPDVAVSFRAEGFEAIISGLLKGQVDLALTYDLGLDAGFHRESLFDSRPHAVMSTDHPLSRGAPPDLAALTGYPLILSDEGLSAQHMLGLFRTRGLNPVVAHRAATLELLRSLAAHGEGVGISYARPFHETSYDGMPLLCREIADPDLGESVILVRHGAGPVDGTTERAGQVLAGLFRPR</sequence>
<dbReference type="PRINTS" id="PR00039">
    <property type="entry name" value="HTHLYSR"/>
</dbReference>
<dbReference type="InterPro" id="IPR036390">
    <property type="entry name" value="WH_DNA-bd_sf"/>
</dbReference>
<dbReference type="PANTHER" id="PTHR30346:SF0">
    <property type="entry name" value="HCA OPERON TRANSCRIPTIONAL ACTIVATOR HCAR"/>
    <property type="match status" value="1"/>
</dbReference>
<name>A0A1G6UB36_9RHOB</name>
<dbReference type="Pfam" id="PF00126">
    <property type="entry name" value="HTH_1"/>
    <property type="match status" value="1"/>
</dbReference>
<dbReference type="Gene3D" id="1.10.10.10">
    <property type="entry name" value="Winged helix-like DNA-binding domain superfamily/Winged helix DNA-binding domain"/>
    <property type="match status" value="1"/>
</dbReference>
<evidence type="ECO:0000256" key="3">
    <source>
        <dbReference type="ARBA" id="ARBA00023125"/>
    </source>
</evidence>
<dbReference type="InterPro" id="IPR036388">
    <property type="entry name" value="WH-like_DNA-bd_sf"/>
</dbReference>
<dbReference type="SUPFAM" id="SSF46785">
    <property type="entry name" value="Winged helix' DNA-binding domain"/>
    <property type="match status" value="1"/>
</dbReference>
<dbReference type="RefSeq" id="WP_093031269.1">
    <property type="nucleotide sequence ID" value="NZ_FMZV01000007.1"/>
</dbReference>
<evidence type="ECO:0000313" key="6">
    <source>
        <dbReference type="EMBL" id="SDD38612.1"/>
    </source>
</evidence>
<dbReference type="PROSITE" id="PS50931">
    <property type="entry name" value="HTH_LYSR"/>
    <property type="match status" value="1"/>
</dbReference>